<dbReference type="AlphaFoldDB" id="A0A0G0MZ19"/>
<evidence type="ECO:0000313" key="2">
    <source>
        <dbReference type="EMBL" id="KKR05816.1"/>
    </source>
</evidence>
<dbReference type="STRING" id="1619100.UT34_C0002G0323"/>
<dbReference type="EMBL" id="LBWK01000002">
    <property type="protein sequence ID" value="KKR05816.1"/>
    <property type="molecule type" value="Genomic_DNA"/>
</dbReference>
<comment type="caution">
    <text evidence="2">The sequence shown here is derived from an EMBL/GenBank/DDBJ whole genome shotgun (WGS) entry which is preliminary data.</text>
</comment>
<keyword evidence="1" id="KW-0812">Transmembrane</keyword>
<evidence type="ECO:0000256" key="1">
    <source>
        <dbReference type="SAM" id="Phobius"/>
    </source>
</evidence>
<gene>
    <name evidence="2" type="ORF">UT34_C0002G0323</name>
</gene>
<sequence length="246" mass="28093">MKNKKLTDSVLERIEKEKIKPIKKDIFVLKNTALFVLCGISILIGGVGFAMNLTFLSRLDWSVITYVQGIMKFVLFTPPFLWLLLTVVSIFMMYIEFRKTKDGYRMENKHLIMIIAALVLISGVIGWGIENKYNITSYFTNVAAIRDATDPRYKIWSNPEDGLLAGEIKEVINDELLIVDLEGMDWEINIKDAFIAGKVVLQNDESIKIIGEKVSNSRFNASKILPWGQGKMRGMQENNSIYRNTK</sequence>
<feature type="transmembrane region" description="Helical" evidence="1">
    <location>
        <begin position="111"/>
        <end position="129"/>
    </location>
</feature>
<dbReference type="Proteomes" id="UP000034799">
    <property type="component" value="Unassembled WGS sequence"/>
</dbReference>
<evidence type="ECO:0000313" key="3">
    <source>
        <dbReference type="Proteomes" id="UP000034799"/>
    </source>
</evidence>
<protein>
    <submittedName>
        <fullName evidence="2">Uncharacterized protein</fullName>
    </submittedName>
</protein>
<keyword evidence="1" id="KW-1133">Transmembrane helix</keyword>
<keyword evidence="1" id="KW-0472">Membrane</keyword>
<feature type="transmembrane region" description="Helical" evidence="1">
    <location>
        <begin position="73"/>
        <end position="95"/>
    </location>
</feature>
<reference evidence="2 3" key="1">
    <citation type="journal article" date="2015" name="Nature">
        <title>rRNA introns, odd ribosomes, and small enigmatic genomes across a large radiation of phyla.</title>
        <authorList>
            <person name="Brown C.T."/>
            <person name="Hug L.A."/>
            <person name="Thomas B.C."/>
            <person name="Sharon I."/>
            <person name="Castelle C.J."/>
            <person name="Singh A."/>
            <person name="Wilkins M.J."/>
            <person name="Williams K.H."/>
            <person name="Banfield J.F."/>
        </authorList>
    </citation>
    <scope>NUCLEOTIDE SEQUENCE [LARGE SCALE GENOMIC DNA]</scope>
</reference>
<feature type="transmembrane region" description="Helical" evidence="1">
    <location>
        <begin position="33"/>
        <end position="53"/>
    </location>
</feature>
<accession>A0A0G0MZ19</accession>
<name>A0A0G0MZ19_9BACT</name>
<organism evidence="2 3">
    <name type="scientific">candidate division WS6 bacterium GW2011_GWF2_39_15</name>
    <dbReference type="NCBI Taxonomy" id="1619100"/>
    <lineage>
        <taxon>Bacteria</taxon>
        <taxon>Candidatus Dojkabacteria</taxon>
    </lineage>
</organism>
<proteinExistence type="predicted"/>